<protein>
    <submittedName>
        <fullName evidence="2">Uncharacterized protein</fullName>
    </submittedName>
</protein>
<reference evidence="2" key="1">
    <citation type="submission" date="2022-11" db="UniProtKB">
        <authorList>
            <consortium name="WormBaseParasite"/>
        </authorList>
    </citation>
    <scope>IDENTIFICATION</scope>
</reference>
<evidence type="ECO:0000313" key="1">
    <source>
        <dbReference type="Proteomes" id="UP000887576"/>
    </source>
</evidence>
<evidence type="ECO:0000313" key="2">
    <source>
        <dbReference type="WBParaSite" id="JU765_v2.g19265.t1"/>
    </source>
</evidence>
<dbReference type="WBParaSite" id="JU765_v2.g19265.t1">
    <property type="protein sequence ID" value="JU765_v2.g19265.t1"/>
    <property type="gene ID" value="JU765_v2.g19265"/>
</dbReference>
<accession>A0AC34QTW2</accession>
<organism evidence="1 2">
    <name type="scientific">Panagrolaimus sp. JU765</name>
    <dbReference type="NCBI Taxonomy" id="591449"/>
    <lineage>
        <taxon>Eukaryota</taxon>
        <taxon>Metazoa</taxon>
        <taxon>Ecdysozoa</taxon>
        <taxon>Nematoda</taxon>
        <taxon>Chromadorea</taxon>
        <taxon>Rhabditida</taxon>
        <taxon>Tylenchina</taxon>
        <taxon>Panagrolaimomorpha</taxon>
        <taxon>Panagrolaimoidea</taxon>
        <taxon>Panagrolaimidae</taxon>
        <taxon>Panagrolaimus</taxon>
    </lineage>
</organism>
<name>A0AC34QTW2_9BILA</name>
<dbReference type="Proteomes" id="UP000887576">
    <property type="component" value="Unplaced"/>
</dbReference>
<proteinExistence type="predicted"/>
<sequence length="338" mass="39430">MIQKNENKIQNDFPKCPVCGDQRAGKHYNGLACYGCKSFFRRSVWNNRKYHCHNNKSCEIIKRYRNRCRACRFAKCLLVGLDPNAVQSERDKRSTKRAENLAQNDNESFEIPSVSSNSVDVKLEKLKSKESFIDWTKLDAFLKIANVQVDWNKFGQTCATFGDSNALYNELLLAADWIRAFCLEFDINDFEAVTLLKRKLIPLALLNVLSRPDDYNVDNYCTKFDLKQKIPDHTKFEVKNLNLTNEEVFYLKCLTVLNSAKEATCYGDQLRSRLFQLLRENCEKFAESVFTTFEERFGRSLMILLEIERVSFEFVEEITMYSIFESNELDDVRSLLQS</sequence>